<feature type="domain" description="HTH luxR-type" evidence="4">
    <location>
        <begin position="139"/>
        <end position="204"/>
    </location>
</feature>
<protein>
    <submittedName>
        <fullName evidence="6">DNA-binding response regulator, NarL/FixJ family, contains REC and HTH domains</fullName>
    </submittedName>
</protein>
<dbReference type="Pfam" id="PF00072">
    <property type="entry name" value="Response_reg"/>
    <property type="match status" value="1"/>
</dbReference>
<feature type="modified residue" description="4-aspartylphosphate" evidence="3">
    <location>
        <position position="53"/>
    </location>
</feature>
<dbReference type="Pfam" id="PF00196">
    <property type="entry name" value="GerE"/>
    <property type="match status" value="1"/>
</dbReference>
<dbReference type="SMART" id="SM00421">
    <property type="entry name" value="HTH_LUXR"/>
    <property type="match status" value="1"/>
</dbReference>
<dbReference type="SMART" id="SM00448">
    <property type="entry name" value="REC"/>
    <property type="match status" value="1"/>
</dbReference>
<evidence type="ECO:0000256" key="2">
    <source>
        <dbReference type="ARBA" id="ARBA00023125"/>
    </source>
</evidence>
<accession>A0A1I6FDW8</accession>
<dbReference type="InterPro" id="IPR058245">
    <property type="entry name" value="NreC/VraR/RcsB-like_REC"/>
</dbReference>
<dbReference type="GO" id="GO:0006355">
    <property type="term" value="P:regulation of DNA-templated transcription"/>
    <property type="evidence" value="ECO:0007669"/>
    <property type="project" value="InterPro"/>
</dbReference>
<feature type="domain" description="Response regulatory" evidence="5">
    <location>
        <begin position="3"/>
        <end position="116"/>
    </location>
</feature>
<evidence type="ECO:0000259" key="5">
    <source>
        <dbReference type="PROSITE" id="PS50110"/>
    </source>
</evidence>
<dbReference type="GO" id="GO:0003677">
    <property type="term" value="F:DNA binding"/>
    <property type="evidence" value="ECO:0007669"/>
    <property type="project" value="UniProtKB-KW"/>
</dbReference>
<dbReference type="Gene3D" id="3.40.50.2300">
    <property type="match status" value="1"/>
</dbReference>
<dbReference type="PROSITE" id="PS50110">
    <property type="entry name" value="RESPONSE_REGULATORY"/>
    <property type="match status" value="1"/>
</dbReference>
<dbReference type="InterPro" id="IPR011006">
    <property type="entry name" value="CheY-like_superfamily"/>
</dbReference>
<dbReference type="PRINTS" id="PR00038">
    <property type="entry name" value="HTHLUXR"/>
</dbReference>
<evidence type="ECO:0000313" key="6">
    <source>
        <dbReference type="EMBL" id="SFR28120.1"/>
    </source>
</evidence>
<dbReference type="RefSeq" id="WP_093603830.1">
    <property type="nucleotide sequence ID" value="NZ_FOYL01000012.1"/>
</dbReference>
<keyword evidence="7" id="KW-1185">Reference proteome</keyword>
<dbReference type="PANTHER" id="PTHR45566">
    <property type="entry name" value="HTH-TYPE TRANSCRIPTIONAL REGULATOR YHJB-RELATED"/>
    <property type="match status" value="1"/>
</dbReference>
<dbReference type="GO" id="GO:0000160">
    <property type="term" value="P:phosphorelay signal transduction system"/>
    <property type="evidence" value="ECO:0007669"/>
    <property type="project" value="InterPro"/>
</dbReference>
<dbReference type="CDD" id="cd17535">
    <property type="entry name" value="REC_NarL-like"/>
    <property type="match status" value="1"/>
</dbReference>
<dbReference type="InterPro" id="IPR001789">
    <property type="entry name" value="Sig_transdc_resp-reg_receiver"/>
</dbReference>
<dbReference type="CDD" id="cd06170">
    <property type="entry name" value="LuxR_C_like"/>
    <property type="match status" value="1"/>
</dbReference>
<dbReference type="OrthoDB" id="2878275at2"/>
<dbReference type="STRING" id="84724.SAMN04488564_112231"/>
<name>A0A1I6FDW8_9PSEU</name>
<evidence type="ECO:0000256" key="1">
    <source>
        <dbReference type="ARBA" id="ARBA00022553"/>
    </source>
</evidence>
<dbReference type="Proteomes" id="UP000198583">
    <property type="component" value="Unassembled WGS sequence"/>
</dbReference>
<dbReference type="PANTHER" id="PTHR45566:SF2">
    <property type="entry name" value="NARL SUBFAMILY"/>
    <property type="match status" value="1"/>
</dbReference>
<gene>
    <name evidence="6" type="ORF">SAMN04488564_112231</name>
</gene>
<sequence>MINLVLADDHAVFVDALRTVLTQRGFEVSAVAGTVALLLQRVQATRPDVCVVDRHFTDGDAIDHIAAVVGTGVKVVVLTADGDGDTVVRALDSGATGYVHKSCGVAALAAAIHRVALGEVVVDLPSPAGPKRSPAAADAFRLATYLTKRERECLTMLVEGLGTAAMTRRLGVSATTVRTHVQSLLTKLGVHSRLEAASLAVRHGLLNADLFDRSG</sequence>
<dbReference type="InterPro" id="IPR051015">
    <property type="entry name" value="EvgA-like"/>
</dbReference>
<dbReference type="EMBL" id="FOYL01000012">
    <property type="protein sequence ID" value="SFR28120.1"/>
    <property type="molecule type" value="Genomic_DNA"/>
</dbReference>
<dbReference type="SUPFAM" id="SSF52172">
    <property type="entry name" value="CheY-like"/>
    <property type="match status" value="1"/>
</dbReference>
<evidence type="ECO:0000259" key="4">
    <source>
        <dbReference type="PROSITE" id="PS50043"/>
    </source>
</evidence>
<keyword evidence="2 6" id="KW-0238">DNA-binding</keyword>
<reference evidence="7" key="1">
    <citation type="submission" date="2016-10" db="EMBL/GenBank/DDBJ databases">
        <authorList>
            <person name="Varghese N."/>
            <person name="Submissions S."/>
        </authorList>
    </citation>
    <scope>NUCLEOTIDE SEQUENCE [LARGE SCALE GENOMIC DNA]</scope>
    <source>
        <strain evidence="7">DSM 44232</strain>
    </source>
</reference>
<dbReference type="SUPFAM" id="SSF46894">
    <property type="entry name" value="C-terminal effector domain of the bipartite response regulators"/>
    <property type="match status" value="1"/>
</dbReference>
<evidence type="ECO:0000256" key="3">
    <source>
        <dbReference type="PROSITE-ProRule" id="PRU00169"/>
    </source>
</evidence>
<dbReference type="PROSITE" id="PS50043">
    <property type="entry name" value="HTH_LUXR_2"/>
    <property type="match status" value="1"/>
</dbReference>
<dbReference type="InterPro" id="IPR016032">
    <property type="entry name" value="Sig_transdc_resp-reg_C-effctor"/>
</dbReference>
<evidence type="ECO:0000313" key="7">
    <source>
        <dbReference type="Proteomes" id="UP000198583"/>
    </source>
</evidence>
<proteinExistence type="predicted"/>
<dbReference type="InterPro" id="IPR000792">
    <property type="entry name" value="Tscrpt_reg_LuxR_C"/>
</dbReference>
<organism evidence="6 7">
    <name type="scientific">Lentzea waywayandensis</name>
    <dbReference type="NCBI Taxonomy" id="84724"/>
    <lineage>
        <taxon>Bacteria</taxon>
        <taxon>Bacillati</taxon>
        <taxon>Actinomycetota</taxon>
        <taxon>Actinomycetes</taxon>
        <taxon>Pseudonocardiales</taxon>
        <taxon>Pseudonocardiaceae</taxon>
        <taxon>Lentzea</taxon>
    </lineage>
</organism>
<keyword evidence="1 3" id="KW-0597">Phosphoprotein</keyword>
<dbReference type="AlphaFoldDB" id="A0A1I6FDW8"/>